<dbReference type="PANTHER" id="PTHR46401:SF2">
    <property type="entry name" value="GLYCOSYLTRANSFERASE WBBK-RELATED"/>
    <property type="match status" value="1"/>
</dbReference>
<evidence type="ECO:0000313" key="6">
    <source>
        <dbReference type="Proteomes" id="UP000198891"/>
    </source>
</evidence>
<dbReference type="GO" id="GO:0016757">
    <property type="term" value="F:glycosyltransferase activity"/>
    <property type="evidence" value="ECO:0007669"/>
    <property type="project" value="UniProtKB-KW"/>
</dbReference>
<dbReference type="Proteomes" id="UP000198891">
    <property type="component" value="Unassembled WGS sequence"/>
</dbReference>
<feature type="domain" description="Glycosyltransferase subfamily 4-like N-terminal" evidence="4">
    <location>
        <begin position="18"/>
        <end position="179"/>
    </location>
</feature>
<dbReference type="Pfam" id="PF13439">
    <property type="entry name" value="Glyco_transf_4"/>
    <property type="match status" value="1"/>
</dbReference>
<dbReference type="STRING" id="381665.SAMN05216554_3682"/>
<dbReference type="EMBL" id="FNPZ01000004">
    <property type="protein sequence ID" value="SDZ41268.1"/>
    <property type="molecule type" value="Genomic_DNA"/>
</dbReference>
<name>A0A1H3SUE7_9MICO</name>
<dbReference type="RefSeq" id="WP_245741655.1">
    <property type="nucleotide sequence ID" value="NZ_FNPZ01000004.1"/>
</dbReference>
<dbReference type="PANTHER" id="PTHR46401">
    <property type="entry name" value="GLYCOSYLTRANSFERASE WBBK-RELATED"/>
    <property type="match status" value="1"/>
</dbReference>
<feature type="domain" description="Glycosyl transferase family 1" evidence="3">
    <location>
        <begin position="201"/>
        <end position="354"/>
    </location>
</feature>
<dbReference type="CDD" id="cd03809">
    <property type="entry name" value="GT4_MtfB-like"/>
    <property type="match status" value="1"/>
</dbReference>
<organism evidence="5 6">
    <name type="scientific">Herbiconiux ginsengi</name>
    <dbReference type="NCBI Taxonomy" id="381665"/>
    <lineage>
        <taxon>Bacteria</taxon>
        <taxon>Bacillati</taxon>
        <taxon>Actinomycetota</taxon>
        <taxon>Actinomycetes</taxon>
        <taxon>Micrococcales</taxon>
        <taxon>Microbacteriaceae</taxon>
        <taxon>Herbiconiux</taxon>
    </lineage>
</organism>
<dbReference type="AlphaFoldDB" id="A0A1H3SUE7"/>
<dbReference type="SUPFAM" id="SSF53756">
    <property type="entry name" value="UDP-Glycosyltransferase/glycogen phosphorylase"/>
    <property type="match status" value="1"/>
</dbReference>
<dbReference type="Gene3D" id="3.40.50.2000">
    <property type="entry name" value="Glycogen Phosphorylase B"/>
    <property type="match status" value="2"/>
</dbReference>
<protein>
    <submittedName>
        <fullName evidence="5">Glycosyltransferase involved in cell wall bisynthesis</fullName>
    </submittedName>
</protein>
<reference evidence="5 6" key="1">
    <citation type="submission" date="2016-10" db="EMBL/GenBank/DDBJ databases">
        <authorList>
            <person name="de Groot N.N."/>
        </authorList>
    </citation>
    <scope>NUCLEOTIDE SEQUENCE [LARGE SCALE GENOMIC DNA]</scope>
    <source>
        <strain evidence="5 6">CGMCC 4.3491</strain>
    </source>
</reference>
<evidence type="ECO:0000256" key="2">
    <source>
        <dbReference type="ARBA" id="ARBA00022679"/>
    </source>
</evidence>
<dbReference type="InterPro" id="IPR028098">
    <property type="entry name" value="Glyco_trans_4-like_N"/>
</dbReference>
<accession>A0A1H3SUE7</accession>
<keyword evidence="2 5" id="KW-0808">Transferase</keyword>
<dbReference type="Pfam" id="PF00534">
    <property type="entry name" value="Glycos_transf_1"/>
    <property type="match status" value="1"/>
</dbReference>
<evidence type="ECO:0000259" key="3">
    <source>
        <dbReference type="Pfam" id="PF00534"/>
    </source>
</evidence>
<dbReference type="GO" id="GO:0009103">
    <property type="term" value="P:lipopolysaccharide biosynthetic process"/>
    <property type="evidence" value="ECO:0007669"/>
    <property type="project" value="TreeGrafter"/>
</dbReference>
<dbReference type="InterPro" id="IPR001296">
    <property type="entry name" value="Glyco_trans_1"/>
</dbReference>
<proteinExistence type="predicted"/>
<evidence type="ECO:0000259" key="4">
    <source>
        <dbReference type="Pfam" id="PF13439"/>
    </source>
</evidence>
<evidence type="ECO:0000256" key="1">
    <source>
        <dbReference type="ARBA" id="ARBA00022676"/>
    </source>
</evidence>
<keyword evidence="6" id="KW-1185">Reference proteome</keyword>
<evidence type="ECO:0000313" key="5">
    <source>
        <dbReference type="EMBL" id="SDZ41268.1"/>
    </source>
</evidence>
<gene>
    <name evidence="5" type="ORF">SAMN05216554_3682</name>
</gene>
<keyword evidence="1" id="KW-0328">Glycosyltransferase</keyword>
<sequence length="381" mass="40782">MGNPPAVLLDATSLPPSWGGVARYIEGLLGGLDELGVAIDVVAKPADVARLRENAPGHRYHASPGGVAKRPIRFAWEQLGLPRLARRLGVDLIHSPHYTFPLSTRMPSVVTVHDATFFTDPGAHSRLKRTFFTWWTRRAGRSAGALVAPSQATADAVRSRVQVAHAGITVAYLGVDAARFHRPTREEITGFAREHGFGQGWIAFLGTIEPRKNVANLLRAHAELRVRRAARDLPTPQLAISGSRGWDSEAGALLDASTPAAGVTELGYLPVDELRSLLGGATVVVYPSLGEGFGLPVLEAMATGGTVLTTRRLSIPEVGGDAVAYAEPDAAAIRDALDALLDDPAERERLAAAAVERAATFTWRRCAEQHLEAYQSARAAR</sequence>